<evidence type="ECO:0000313" key="2">
    <source>
        <dbReference type="Proteomes" id="UP000621631"/>
    </source>
</evidence>
<dbReference type="EMBL" id="JACWEZ010000006">
    <property type="protein sequence ID" value="MBD1223295.1"/>
    <property type="molecule type" value="Genomic_DNA"/>
</dbReference>
<reference evidence="1 2" key="1">
    <citation type="submission" date="2020-09" db="EMBL/GenBank/DDBJ databases">
        <title>Draft Genome Sequences of Oil-Oxidizing Bacteria Halomonas titanicae, Marinobacter lutaoensis, and Virgibacillus halodenitrificans Isolated from Highly Saline Environments.</title>
        <authorList>
            <person name="Grouzdev D.S."/>
            <person name="Sokolova D.S."/>
            <person name="Semenova E.M."/>
            <person name="Borzenkov I.A."/>
            <person name="Bidzhieva S.K."/>
            <person name="Poltaraus A.B."/>
            <person name="Nazina T.N."/>
        </authorList>
    </citation>
    <scope>NUCLEOTIDE SEQUENCE [LARGE SCALE GENOMIC DNA]</scope>
    <source>
        <strain evidence="1 2">VKM B-3472D</strain>
    </source>
</reference>
<organism evidence="1 2">
    <name type="scientific">Virgibacillus halodenitrificans</name>
    <name type="common">Bacillus halodenitrificans</name>
    <dbReference type="NCBI Taxonomy" id="1482"/>
    <lineage>
        <taxon>Bacteria</taxon>
        <taxon>Bacillati</taxon>
        <taxon>Bacillota</taxon>
        <taxon>Bacilli</taxon>
        <taxon>Bacillales</taxon>
        <taxon>Bacillaceae</taxon>
        <taxon>Virgibacillus</taxon>
    </lineage>
</organism>
<protein>
    <recommendedName>
        <fullName evidence="3">DUF2508 family protein</fullName>
    </recommendedName>
</protein>
<dbReference type="Proteomes" id="UP000621631">
    <property type="component" value="Unassembled WGS sequence"/>
</dbReference>
<comment type="caution">
    <text evidence="1">The sequence shown here is derived from an EMBL/GenBank/DDBJ whole genome shotgun (WGS) entry which is preliminary data.</text>
</comment>
<keyword evidence="2" id="KW-1185">Reference proteome</keyword>
<evidence type="ECO:0000313" key="1">
    <source>
        <dbReference type="EMBL" id="MBD1223295.1"/>
    </source>
</evidence>
<dbReference type="RefSeq" id="WP_189778401.1">
    <property type="nucleotide sequence ID" value="NZ_JACWEZ010000006.1"/>
</dbReference>
<accession>A0ABR7VPW3</accession>
<gene>
    <name evidence="1" type="ORF">IC602_11875</name>
</gene>
<evidence type="ECO:0008006" key="3">
    <source>
        <dbReference type="Google" id="ProtNLM"/>
    </source>
</evidence>
<proteinExistence type="predicted"/>
<name>A0ABR7VPW3_VIRHA</name>
<sequence length="114" mass="13524">MDEVIQDAAHYLQVYDIDLIYSWTPREYRLLVKGAQHREIDEYERMARSAMFNRYASNAKHAKEKKMFDADKARKRLDAGDKKYKDSKVINLQRYRKAKKAMELYLANQSKKGG</sequence>